<name>X1C7H5_9ZZZZ</name>
<evidence type="ECO:0000313" key="1">
    <source>
        <dbReference type="EMBL" id="GAG92348.1"/>
    </source>
</evidence>
<organism evidence="1">
    <name type="scientific">marine sediment metagenome</name>
    <dbReference type="NCBI Taxonomy" id="412755"/>
    <lineage>
        <taxon>unclassified sequences</taxon>
        <taxon>metagenomes</taxon>
        <taxon>ecological metagenomes</taxon>
    </lineage>
</organism>
<accession>X1C7H5</accession>
<reference evidence="1" key="1">
    <citation type="journal article" date="2014" name="Front. Microbiol.">
        <title>High frequency of phylogenetically diverse reductive dehalogenase-homologous genes in deep subseafloor sedimentary metagenomes.</title>
        <authorList>
            <person name="Kawai M."/>
            <person name="Futagami T."/>
            <person name="Toyoda A."/>
            <person name="Takaki Y."/>
            <person name="Nishi S."/>
            <person name="Hori S."/>
            <person name="Arai W."/>
            <person name="Tsubouchi T."/>
            <person name="Morono Y."/>
            <person name="Uchiyama I."/>
            <person name="Ito T."/>
            <person name="Fujiyama A."/>
            <person name="Inagaki F."/>
            <person name="Takami H."/>
        </authorList>
    </citation>
    <scope>NUCLEOTIDE SEQUENCE</scope>
    <source>
        <strain evidence="1">Expedition CK06-06</strain>
    </source>
</reference>
<comment type="caution">
    <text evidence="1">The sequence shown here is derived from an EMBL/GenBank/DDBJ whole genome shotgun (WGS) entry which is preliminary data.</text>
</comment>
<dbReference type="EMBL" id="BART01023420">
    <property type="protein sequence ID" value="GAG92348.1"/>
    <property type="molecule type" value="Genomic_DNA"/>
</dbReference>
<gene>
    <name evidence="1" type="ORF">S01H4_42613</name>
</gene>
<proteinExistence type="predicted"/>
<dbReference type="AlphaFoldDB" id="X1C7H5"/>
<sequence>EKAGVEVEFVDAVVEEMSIPDFANAAAAKINPDMVVIECSTPSIEYDLLTTKSLKEPQPLA</sequence>
<feature type="non-terminal residue" evidence="1">
    <location>
        <position position="1"/>
    </location>
</feature>
<protein>
    <submittedName>
        <fullName evidence="1">Uncharacterized protein</fullName>
    </submittedName>
</protein>